<dbReference type="Proteomes" id="UP000289555">
    <property type="component" value="Chromosome"/>
</dbReference>
<name>A0ABM7GMD6_9GAMM</name>
<sequence length="185" mass="20521">MGDMALSSDEQWLAWTEDTQGEERFTLWLKALPNGAPVQLLSDIGAGLCWAEDQTDNTATLLFTRFDDTQRPDSVWRLSLSLMEPDASHAPVLVLREEILSFGSVLAKRARGRGCYSKVAQKTPVKFTCSPPTRQMQCRRVSSRANRGLSTALITDQAVFIVCITRLALTSNSIFCRKTSLASPH</sequence>
<evidence type="ECO:0000313" key="1">
    <source>
        <dbReference type="EMBL" id="BBI51946.1"/>
    </source>
</evidence>
<protein>
    <submittedName>
        <fullName evidence="1">Uncharacterized protein</fullName>
    </submittedName>
</protein>
<gene>
    <name evidence="1" type="ORF">HORIV_43670</name>
</gene>
<reference evidence="2" key="1">
    <citation type="journal article" date="2019" name="Microbiol. Resour. Announc.">
        <title>Complete Genome Sequence of Halomonas olivaria, a Moderately Halophilic Bacterium Isolated from Olive Processing Effluents, Obtained by Nanopore Sequencing.</title>
        <authorList>
            <person name="Nagata S."/>
            <person name="Ii K.M."/>
            <person name="Tsukimi T."/>
            <person name="Miura M.C."/>
            <person name="Galipon J."/>
            <person name="Arakawa K."/>
        </authorList>
    </citation>
    <scope>NUCLEOTIDE SEQUENCE [LARGE SCALE GENOMIC DNA]</scope>
    <source>
        <strain evidence="2">TYRC17</strain>
    </source>
</reference>
<accession>A0ABM7GMD6</accession>
<dbReference type="EMBL" id="AP019416">
    <property type="protein sequence ID" value="BBI51946.1"/>
    <property type="molecule type" value="Genomic_DNA"/>
</dbReference>
<keyword evidence="2" id="KW-1185">Reference proteome</keyword>
<dbReference type="Gene3D" id="2.130.10.120">
    <property type="entry name" value="Prolyl oligopeptidase, N-terminal domain"/>
    <property type="match status" value="1"/>
</dbReference>
<proteinExistence type="predicted"/>
<evidence type="ECO:0000313" key="2">
    <source>
        <dbReference type="Proteomes" id="UP000289555"/>
    </source>
</evidence>
<dbReference type="SUPFAM" id="SSF50993">
    <property type="entry name" value="Peptidase/esterase 'gauge' domain"/>
    <property type="match status" value="1"/>
</dbReference>
<organism evidence="1 2">
    <name type="scientific">Vreelandella olivaria</name>
    <dbReference type="NCBI Taxonomy" id="390919"/>
    <lineage>
        <taxon>Bacteria</taxon>
        <taxon>Pseudomonadati</taxon>
        <taxon>Pseudomonadota</taxon>
        <taxon>Gammaproteobacteria</taxon>
        <taxon>Oceanospirillales</taxon>
        <taxon>Halomonadaceae</taxon>
        <taxon>Vreelandella</taxon>
    </lineage>
</organism>